<protein>
    <recommendedName>
        <fullName evidence="5">Sec-independent protein translocase protein TatC</fullName>
    </recommendedName>
</protein>
<dbReference type="InterPro" id="IPR002033">
    <property type="entry name" value="TatC"/>
</dbReference>
<dbReference type="HAMAP" id="MF_00902">
    <property type="entry name" value="TatC"/>
    <property type="match status" value="1"/>
</dbReference>
<keyword evidence="5" id="KW-1003">Cell membrane</keyword>
<accession>A0ABT6Y1S6</accession>
<comment type="subcellular location">
    <subcellularLocation>
        <location evidence="5">Cell membrane</location>
        <topology evidence="5">Multi-pass membrane protein</topology>
    </subcellularLocation>
    <subcellularLocation>
        <location evidence="1">Membrane</location>
        <topology evidence="1">Multi-pass membrane protein</topology>
    </subcellularLocation>
</comment>
<feature type="transmembrane region" description="Helical" evidence="5">
    <location>
        <begin position="20"/>
        <end position="40"/>
    </location>
</feature>
<evidence type="ECO:0000313" key="6">
    <source>
        <dbReference type="EMBL" id="MDI9261202.1"/>
    </source>
</evidence>
<dbReference type="EMBL" id="JASGCB010000038">
    <property type="protein sequence ID" value="MDI9261202.1"/>
    <property type="molecule type" value="Genomic_DNA"/>
</dbReference>
<comment type="subunit">
    <text evidence="5">Forms a complex with TatA.</text>
</comment>
<evidence type="ECO:0000256" key="1">
    <source>
        <dbReference type="ARBA" id="ARBA00004141"/>
    </source>
</evidence>
<reference evidence="6 7" key="1">
    <citation type="submission" date="2023-04" db="EMBL/GenBank/DDBJ databases">
        <title>A. sendaiensis sub sp. chiapanensis a novel subspecie with specific adaptation in bacterial cell wall isolated from an active volcano.</title>
        <authorList>
            <person name="Alvarez Gutierrez P.E."/>
            <person name="Ortiz Cortes L.Y."/>
        </authorList>
    </citation>
    <scope>NUCLEOTIDE SEQUENCE [LARGE SCALE GENOMIC DNA]</scope>
    <source>
        <strain evidence="6 7">PA2</strain>
    </source>
</reference>
<feature type="transmembrane region" description="Helical" evidence="5">
    <location>
        <begin position="101"/>
        <end position="121"/>
    </location>
</feature>
<comment type="function">
    <text evidence="5">Part of the twin-arginine translocation (Tat) system that transports large folded proteins containing a characteristic twin-arginine motif in their signal peptide across membranes.</text>
</comment>
<keyword evidence="3 5" id="KW-1133">Transmembrane helix</keyword>
<comment type="caution">
    <text evidence="6">The sequence shown here is derived from an EMBL/GenBank/DDBJ whole genome shotgun (WGS) entry which is preliminary data.</text>
</comment>
<keyword evidence="5" id="KW-0653">Protein transport</keyword>
<gene>
    <name evidence="5 6" type="primary">tatC</name>
    <name evidence="6" type="ORF">QID03_13645</name>
</gene>
<evidence type="ECO:0000313" key="7">
    <source>
        <dbReference type="Proteomes" id="UP001529245"/>
    </source>
</evidence>
<feature type="transmembrane region" description="Helical" evidence="5">
    <location>
        <begin position="188"/>
        <end position="205"/>
    </location>
</feature>
<feature type="transmembrane region" description="Helical" evidence="5">
    <location>
        <begin position="60"/>
        <end position="81"/>
    </location>
</feature>
<dbReference type="PANTHER" id="PTHR30371">
    <property type="entry name" value="SEC-INDEPENDENT PROTEIN TRANSLOCASE PROTEIN TATC"/>
    <property type="match status" value="1"/>
</dbReference>
<dbReference type="RefSeq" id="WP_283204599.1">
    <property type="nucleotide sequence ID" value="NZ_JASGCB010000038.1"/>
</dbReference>
<organism evidence="6 7">
    <name type="scientific">Alicyclobacillus sendaiensis PA2</name>
    <dbReference type="NCBI Taxonomy" id="3029425"/>
    <lineage>
        <taxon>Bacteria</taxon>
        <taxon>Bacillati</taxon>
        <taxon>Bacillota</taxon>
        <taxon>Bacilli</taxon>
        <taxon>Bacillales</taxon>
        <taxon>Alicyclobacillaceae</taxon>
        <taxon>Alicyclobacillus</taxon>
    </lineage>
</organism>
<evidence type="ECO:0000256" key="4">
    <source>
        <dbReference type="ARBA" id="ARBA00023136"/>
    </source>
</evidence>
<dbReference type="Pfam" id="PF00902">
    <property type="entry name" value="TatC"/>
    <property type="match status" value="1"/>
</dbReference>
<dbReference type="NCBIfam" id="TIGR00945">
    <property type="entry name" value="tatC"/>
    <property type="match status" value="1"/>
</dbReference>
<keyword evidence="7" id="KW-1185">Reference proteome</keyword>
<feature type="transmembrane region" description="Helical" evidence="5">
    <location>
        <begin position="150"/>
        <end position="176"/>
    </location>
</feature>
<comment type="similarity">
    <text evidence="5">Belongs to the TatC family.</text>
</comment>
<keyword evidence="5" id="KW-0813">Transport</keyword>
<proteinExistence type="inferred from homology"/>
<keyword evidence="2 5" id="KW-0812">Transmembrane</keyword>
<dbReference type="PRINTS" id="PR01840">
    <property type="entry name" value="TATCFAMILY"/>
</dbReference>
<dbReference type="Proteomes" id="UP001529245">
    <property type="component" value="Unassembled WGS sequence"/>
</dbReference>
<evidence type="ECO:0000256" key="2">
    <source>
        <dbReference type="ARBA" id="ARBA00022692"/>
    </source>
</evidence>
<comment type="caution">
    <text evidence="5">Lacks conserved residue(s) required for the propagation of feature annotation.</text>
</comment>
<evidence type="ECO:0000256" key="5">
    <source>
        <dbReference type="HAMAP-Rule" id="MF_00902"/>
    </source>
</evidence>
<keyword evidence="4 5" id="KW-0472">Membrane</keyword>
<evidence type="ECO:0000256" key="3">
    <source>
        <dbReference type="ARBA" id="ARBA00022989"/>
    </source>
</evidence>
<name>A0ABT6Y1S6_ALISE</name>
<dbReference type="PANTHER" id="PTHR30371:SF0">
    <property type="entry name" value="SEC-INDEPENDENT PROTEIN TRANSLOCASE PROTEIN TATC, CHLOROPLASTIC-RELATED"/>
    <property type="match status" value="1"/>
</dbReference>
<keyword evidence="5" id="KW-0811">Translocation</keyword>
<sequence>MNTWETQLRALRAHVLRAALVYAALACATGACLPMVLRAAMRPVRALHLRLVATSLDEVVVQDLKLVLTVSLVAGAPYFLWEAWRFVAPGLTPGERRRARASVIAAFALFVCGAAFAWWLVVPRLVQYLSAIATWSHVELYLRYASYVSFVSNVLVAFGLAFELPLAAGIATSLGLLSPASLRAKRRYAYFALVVVGVIISPPELIAHLSVTVPLFALYELSIGVSAIVERRSAKEQPSSPALEKG</sequence>